<accession>C6XMY1</accession>
<proteinExistence type="predicted"/>
<dbReference type="InterPro" id="IPR018638">
    <property type="entry name" value="DUF2061_membrane"/>
</dbReference>
<sequence length="83" mass="9296">MNRAVLKTISYGVMHFTVAIAVAFALTQDWRIALSVGVIEPFVQTFAYTIHERIWRRTGGLDGAVDESVSQIDQHIHKHAGFV</sequence>
<dbReference type="Pfam" id="PF09834">
    <property type="entry name" value="DUF2061"/>
    <property type="match status" value="1"/>
</dbReference>
<dbReference type="HOGENOM" id="CLU_160691_1_0_5"/>
<dbReference type="STRING" id="582402.Hbal_0449"/>
<evidence type="ECO:0000259" key="2">
    <source>
        <dbReference type="Pfam" id="PF09834"/>
    </source>
</evidence>
<feature type="transmembrane region" description="Helical" evidence="1">
    <location>
        <begin position="9"/>
        <end position="26"/>
    </location>
</feature>
<evidence type="ECO:0000313" key="3">
    <source>
        <dbReference type="EMBL" id="ACT58151.1"/>
    </source>
</evidence>
<keyword evidence="1" id="KW-1133">Transmembrane helix</keyword>
<reference evidence="4" key="1">
    <citation type="journal article" date="2011" name="J. Bacteriol.">
        <title>Genome sequences of eight morphologically diverse alphaproteobacteria.</title>
        <authorList>
            <consortium name="US DOE Joint Genome Institute"/>
            <person name="Brown P.J."/>
            <person name="Kysela D.T."/>
            <person name="Buechlein A."/>
            <person name="Hemmerich C."/>
            <person name="Brun Y.V."/>
        </authorList>
    </citation>
    <scope>NUCLEOTIDE SEQUENCE [LARGE SCALE GENOMIC DNA]</scope>
    <source>
        <strain evidence="4">ATCC 49814 / DSM 5838 / IFAM 1418</strain>
    </source>
</reference>
<evidence type="ECO:0000313" key="4">
    <source>
        <dbReference type="Proteomes" id="UP000002745"/>
    </source>
</evidence>
<protein>
    <submittedName>
        <fullName evidence="3">Membrane protein-like protein</fullName>
    </submittedName>
</protein>
<keyword evidence="1" id="KW-0812">Transmembrane</keyword>
<dbReference type="KEGG" id="hba:Hbal_0449"/>
<name>C6XMY1_HIRBI</name>
<evidence type="ECO:0000256" key="1">
    <source>
        <dbReference type="SAM" id="Phobius"/>
    </source>
</evidence>
<dbReference type="EMBL" id="CP001678">
    <property type="protein sequence ID" value="ACT58151.1"/>
    <property type="molecule type" value="Genomic_DNA"/>
</dbReference>
<organism evidence="3 4">
    <name type="scientific">Hirschia baltica (strain ATCC 49814 / DSM 5838 / IFAM 1418)</name>
    <dbReference type="NCBI Taxonomy" id="582402"/>
    <lineage>
        <taxon>Bacteria</taxon>
        <taxon>Pseudomonadati</taxon>
        <taxon>Pseudomonadota</taxon>
        <taxon>Alphaproteobacteria</taxon>
        <taxon>Hyphomonadales</taxon>
        <taxon>Hyphomonadaceae</taxon>
        <taxon>Hirschia</taxon>
    </lineage>
</organism>
<dbReference type="RefSeq" id="WP_015826301.1">
    <property type="nucleotide sequence ID" value="NC_012982.1"/>
</dbReference>
<dbReference type="AlphaFoldDB" id="C6XMY1"/>
<keyword evidence="4" id="KW-1185">Reference proteome</keyword>
<dbReference type="Proteomes" id="UP000002745">
    <property type="component" value="Chromosome"/>
</dbReference>
<gene>
    <name evidence="3" type="ordered locus">Hbal_0449</name>
</gene>
<dbReference type="OrthoDB" id="9133582at2"/>
<keyword evidence="1" id="KW-0472">Membrane</keyword>
<dbReference type="eggNOG" id="COG3205">
    <property type="taxonomic scope" value="Bacteria"/>
</dbReference>
<feature type="domain" description="DUF2061" evidence="2">
    <location>
        <begin position="5"/>
        <end position="55"/>
    </location>
</feature>